<reference evidence="1" key="1">
    <citation type="submission" date="2022-08" db="EMBL/GenBank/DDBJ databases">
        <authorList>
            <consortium name="DOE Joint Genome Institute"/>
            <person name="Min B."/>
            <person name="Riley R."/>
            <person name="Sierra-Patev S."/>
            <person name="Naranjo-Ortiz M."/>
            <person name="Looney B."/>
            <person name="Konkel Z."/>
            <person name="Slot J.C."/>
            <person name="Sakamoto Y."/>
            <person name="Steenwyk J.L."/>
            <person name="Rokas A."/>
            <person name="Carro J."/>
            <person name="Camarero S."/>
            <person name="Ferreira P."/>
            <person name="Molpeceres G."/>
            <person name="Ruiz-Duenas F.J."/>
            <person name="Serrano A."/>
            <person name="Henrissat B."/>
            <person name="Drula E."/>
            <person name="Hughes K.W."/>
            <person name="Mata J.L."/>
            <person name="Ishikawa N.K."/>
            <person name="Vargas-Isla R."/>
            <person name="Ushijima S."/>
            <person name="Smith C.A."/>
            <person name="Ahrendt S."/>
            <person name="Andreopoulos W."/>
            <person name="He G."/>
            <person name="Labutti K."/>
            <person name="Lipzen A."/>
            <person name="Ng V."/>
            <person name="Sandor L."/>
            <person name="Barry K."/>
            <person name="Martinez A.T."/>
            <person name="Xiao Y."/>
            <person name="Gibbons J.G."/>
            <person name="Terashima K."/>
            <person name="Hibbett D.S."/>
            <person name="Grigoriev I.V."/>
        </authorList>
    </citation>
    <scope>NUCLEOTIDE SEQUENCE</scope>
    <source>
        <strain evidence="1">TFB9207</strain>
    </source>
</reference>
<gene>
    <name evidence="1" type="ORF">F5878DRAFT_725067</name>
</gene>
<protein>
    <submittedName>
        <fullName evidence="1">Uncharacterized protein</fullName>
    </submittedName>
</protein>
<dbReference type="Proteomes" id="UP001163846">
    <property type="component" value="Unassembled WGS sequence"/>
</dbReference>
<comment type="caution">
    <text evidence="1">The sequence shown here is derived from an EMBL/GenBank/DDBJ whole genome shotgun (WGS) entry which is preliminary data.</text>
</comment>
<evidence type="ECO:0000313" key="2">
    <source>
        <dbReference type="Proteomes" id="UP001163846"/>
    </source>
</evidence>
<accession>A0AA38UEW8</accession>
<dbReference type="EMBL" id="MU806166">
    <property type="protein sequence ID" value="KAJ3838741.1"/>
    <property type="molecule type" value="Genomic_DNA"/>
</dbReference>
<proteinExistence type="predicted"/>
<dbReference type="AlphaFoldDB" id="A0AA38UEW8"/>
<sequence>MCFIAIGMISVLALPVPDDSDIIVSTSPSASDVYAQASPQVIGREILMSKRMDNSQRASTPPIPLEPPILAPASAQLYGLYRVTGIQRPPFEQFAPDIYMVPAPLQAPVSYPAKSFQEWNQELSHFLFNPNGIKYEYRRIEGPEPETLRQKMNSIIQSALSISTRFISSWHSG</sequence>
<organism evidence="1 2">
    <name type="scientific">Lentinula raphanica</name>
    <dbReference type="NCBI Taxonomy" id="153919"/>
    <lineage>
        <taxon>Eukaryota</taxon>
        <taxon>Fungi</taxon>
        <taxon>Dikarya</taxon>
        <taxon>Basidiomycota</taxon>
        <taxon>Agaricomycotina</taxon>
        <taxon>Agaricomycetes</taxon>
        <taxon>Agaricomycetidae</taxon>
        <taxon>Agaricales</taxon>
        <taxon>Marasmiineae</taxon>
        <taxon>Omphalotaceae</taxon>
        <taxon>Lentinula</taxon>
    </lineage>
</organism>
<evidence type="ECO:0000313" key="1">
    <source>
        <dbReference type="EMBL" id="KAJ3838741.1"/>
    </source>
</evidence>
<keyword evidence="2" id="KW-1185">Reference proteome</keyword>
<name>A0AA38UEW8_9AGAR</name>